<keyword evidence="9" id="KW-1185">Reference proteome</keyword>
<organism evidence="8 9">
    <name type="scientific">Bursaphelenchus xylophilus</name>
    <name type="common">Pinewood nematode worm</name>
    <name type="synonym">Aphelenchoides xylophilus</name>
    <dbReference type="NCBI Taxonomy" id="6326"/>
    <lineage>
        <taxon>Eukaryota</taxon>
        <taxon>Metazoa</taxon>
        <taxon>Ecdysozoa</taxon>
        <taxon>Nematoda</taxon>
        <taxon>Chromadorea</taxon>
        <taxon>Rhabditida</taxon>
        <taxon>Tylenchina</taxon>
        <taxon>Tylenchomorpha</taxon>
        <taxon>Aphelenchoidea</taxon>
        <taxon>Aphelenchoididae</taxon>
        <taxon>Bursaphelenchus</taxon>
    </lineage>
</organism>
<keyword evidence="1" id="KW-0507">mRNA processing</keyword>
<feature type="zinc finger region" description="C3H1-type" evidence="5">
    <location>
        <begin position="367"/>
        <end position="395"/>
    </location>
</feature>
<evidence type="ECO:0000313" key="8">
    <source>
        <dbReference type="EMBL" id="CAD5229860.1"/>
    </source>
</evidence>
<feature type="compositionally biased region" description="Basic and acidic residues" evidence="6">
    <location>
        <begin position="33"/>
        <end position="50"/>
    </location>
</feature>
<protein>
    <submittedName>
        <fullName evidence="8">(pine wood nematode) hypothetical protein</fullName>
    </submittedName>
</protein>
<name>A0A7I8XKZ2_BURXY</name>
<dbReference type="InterPro" id="IPR000571">
    <property type="entry name" value="Znf_CCCH"/>
</dbReference>
<feature type="region of interest" description="Disordered" evidence="6">
    <location>
        <begin position="1"/>
        <end position="73"/>
    </location>
</feature>
<dbReference type="PROSITE" id="PS50103">
    <property type="entry name" value="ZF_C3H1"/>
    <property type="match status" value="2"/>
</dbReference>
<dbReference type="AlphaFoldDB" id="A0A7I8XKZ2"/>
<feature type="compositionally biased region" description="Basic residues" evidence="6">
    <location>
        <begin position="21"/>
        <end position="32"/>
    </location>
</feature>
<gene>
    <name evidence="8" type="ORF">BXYJ_LOCUS10698</name>
</gene>
<evidence type="ECO:0000256" key="2">
    <source>
        <dbReference type="ARBA" id="ARBA00022723"/>
    </source>
</evidence>
<dbReference type="EMBL" id="CAJFDI010000005">
    <property type="protein sequence ID" value="CAD5229860.1"/>
    <property type="molecule type" value="Genomic_DNA"/>
</dbReference>
<feature type="domain" description="C3H1-type" evidence="7">
    <location>
        <begin position="367"/>
        <end position="395"/>
    </location>
</feature>
<proteinExistence type="predicted"/>
<dbReference type="SMART" id="SM00356">
    <property type="entry name" value="ZnF_C3H1"/>
    <property type="match status" value="2"/>
</dbReference>
<keyword evidence="3 5" id="KW-0863">Zinc-finger</keyword>
<feature type="compositionally biased region" description="Polar residues" evidence="6">
    <location>
        <begin position="56"/>
        <end position="73"/>
    </location>
</feature>
<dbReference type="InterPro" id="IPR036855">
    <property type="entry name" value="Znf_CCCH_sf"/>
</dbReference>
<evidence type="ECO:0000256" key="3">
    <source>
        <dbReference type="ARBA" id="ARBA00022771"/>
    </source>
</evidence>
<feature type="zinc finger region" description="C3H1-type" evidence="5">
    <location>
        <begin position="405"/>
        <end position="433"/>
    </location>
</feature>
<sequence length="492" mass="55494">MDRDVERSFAALQLQEDPGPRRRPVPMRSRIRRLSDVLREPHANGDDAAARHSQRRPSGQFNGIRDNGQTQSGSNQLQLQVYQNPARNQQSSSQHALNNINSINNTHNERQGRRRSKRTSIILIEHGGSGSQSPNPVDILPAVYKIQQPQAPQPHAPQVQNPQLQNLPVRFVTAPPPQQPVVPISENLQLAPIGFNQETVIHHPPPNFFYPQHLQPMEPQFYQQPFIDFAPVNGIFDNSGHFIPQPFIVNGANGIMPIQRECVPQPIPQPNIPLQHNFMPPPIQYTVPPPVLPQYPDARNLFAPNLPDFPPELNQNHQNPAPAQRIYVGDSNGGNRVENHANGEQHESGRNFRRRDDKKPQLVDGQLIKSALCRNILAHGRCDYGDRCHFAHDIEELTLKPASDNFKTVECMEHSTTGQCPYGYKCHYFHEGEDPYMRRINDTRSVADFMAAKEEFQRAKEAAERCAAEPAPSKDDPGPKRANPEPSFNFTG</sequence>
<evidence type="ECO:0000313" key="9">
    <source>
        <dbReference type="Proteomes" id="UP000659654"/>
    </source>
</evidence>
<dbReference type="GO" id="GO:0006397">
    <property type="term" value="P:mRNA processing"/>
    <property type="evidence" value="ECO:0007669"/>
    <property type="project" value="UniProtKB-KW"/>
</dbReference>
<dbReference type="PANTHER" id="PTHR45846">
    <property type="entry name" value="TRNA-DIHYDROURIDINE(47) SYNTHASE [NAD(P)(+)]-LIKE"/>
    <property type="match status" value="1"/>
</dbReference>
<keyword evidence="4 5" id="KW-0862">Zinc</keyword>
<feature type="compositionally biased region" description="Basic and acidic residues" evidence="6">
    <location>
        <begin position="337"/>
        <end position="361"/>
    </location>
</feature>
<dbReference type="SMR" id="A0A7I8XKZ2"/>
<feature type="domain" description="C3H1-type" evidence="7">
    <location>
        <begin position="405"/>
        <end position="433"/>
    </location>
</feature>
<dbReference type="OrthoDB" id="410307at2759"/>
<reference evidence="8" key="1">
    <citation type="submission" date="2020-09" db="EMBL/GenBank/DDBJ databases">
        <authorList>
            <person name="Kikuchi T."/>
        </authorList>
    </citation>
    <scope>NUCLEOTIDE SEQUENCE</scope>
    <source>
        <strain evidence="8">Ka4C1</strain>
    </source>
</reference>
<evidence type="ECO:0000256" key="1">
    <source>
        <dbReference type="ARBA" id="ARBA00022664"/>
    </source>
</evidence>
<keyword evidence="2 5" id="KW-0479">Metal-binding</keyword>
<evidence type="ECO:0000256" key="4">
    <source>
        <dbReference type="ARBA" id="ARBA00022833"/>
    </source>
</evidence>
<dbReference type="Proteomes" id="UP000582659">
    <property type="component" value="Unassembled WGS sequence"/>
</dbReference>
<evidence type="ECO:0000259" key="7">
    <source>
        <dbReference type="PROSITE" id="PS50103"/>
    </source>
</evidence>
<comment type="caution">
    <text evidence="8">The sequence shown here is derived from an EMBL/GenBank/DDBJ whole genome shotgun (WGS) entry which is preliminary data.</text>
</comment>
<dbReference type="GO" id="GO:0017150">
    <property type="term" value="F:tRNA dihydrouridine synthase activity"/>
    <property type="evidence" value="ECO:0007669"/>
    <property type="project" value="TreeGrafter"/>
</dbReference>
<feature type="compositionally biased region" description="Basic and acidic residues" evidence="6">
    <location>
        <begin position="460"/>
        <end position="483"/>
    </location>
</feature>
<dbReference type="SUPFAM" id="SSF90229">
    <property type="entry name" value="CCCH zinc finger"/>
    <property type="match status" value="2"/>
</dbReference>
<dbReference type="PANTHER" id="PTHR45846:SF1">
    <property type="entry name" value="TRNA-DIHYDROURIDINE(47) SYNTHASE [NAD(P)(+)]-LIKE"/>
    <property type="match status" value="1"/>
</dbReference>
<dbReference type="Proteomes" id="UP000659654">
    <property type="component" value="Unassembled WGS sequence"/>
</dbReference>
<dbReference type="Pfam" id="PF00642">
    <property type="entry name" value="zf-CCCH"/>
    <property type="match status" value="2"/>
</dbReference>
<dbReference type="GO" id="GO:0003723">
    <property type="term" value="F:RNA binding"/>
    <property type="evidence" value="ECO:0007669"/>
    <property type="project" value="TreeGrafter"/>
</dbReference>
<dbReference type="Gene3D" id="4.10.1000.10">
    <property type="entry name" value="Zinc finger, CCCH-type"/>
    <property type="match status" value="2"/>
</dbReference>
<dbReference type="GO" id="GO:0008270">
    <property type="term" value="F:zinc ion binding"/>
    <property type="evidence" value="ECO:0007669"/>
    <property type="project" value="UniProtKB-KW"/>
</dbReference>
<feature type="region of interest" description="Disordered" evidence="6">
    <location>
        <begin position="460"/>
        <end position="492"/>
    </location>
</feature>
<accession>A0A7I8XKZ2</accession>
<evidence type="ECO:0000256" key="5">
    <source>
        <dbReference type="PROSITE-ProRule" id="PRU00723"/>
    </source>
</evidence>
<feature type="region of interest" description="Disordered" evidence="6">
    <location>
        <begin position="316"/>
        <end position="361"/>
    </location>
</feature>
<dbReference type="EMBL" id="CAJFCV020000005">
    <property type="protein sequence ID" value="CAG9120623.1"/>
    <property type="molecule type" value="Genomic_DNA"/>
</dbReference>
<evidence type="ECO:0000256" key="6">
    <source>
        <dbReference type="SAM" id="MobiDB-lite"/>
    </source>
</evidence>